<dbReference type="AlphaFoldDB" id="A0A2P7B2X3"/>
<organism evidence="1 2">
    <name type="scientific">Phyllobacterium sophorae</name>
    <dbReference type="NCBI Taxonomy" id="1520277"/>
    <lineage>
        <taxon>Bacteria</taxon>
        <taxon>Pseudomonadati</taxon>
        <taxon>Pseudomonadota</taxon>
        <taxon>Alphaproteobacteria</taxon>
        <taxon>Hyphomicrobiales</taxon>
        <taxon>Phyllobacteriaceae</taxon>
        <taxon>Phyllobacterium</taxon>
    </lineage>
</organism>
<dbReference type="OrthoDB" id="530475at2"/>
<keyword evidence="1" id="KW-0456">Lyase</keyword>
<accession>A0A2P7B2X3</accession>
<keyword evidence="2" id="KW-1185">Reference proteome</keyword>
<dbReference type="Proteomes" id="UP000241764">
    <property type="component" value="Unassembled WGS sequence"/>
</dbReference>
<dbReference type="NCBIfam" id="TIGR03293">
    <property type="entry name" value="PhnG_redo"/>
    <property type="match status" value="1"/>
</dbReference>
<reference evidence="2" key="1">
    <citation type="submission" date="2017-11" db="EMBL/GenBank/DDBJ databases">
        <authorList>
            <person name="Kuznetsova I."/>
            <person name="Sazanova A."/>
            <person name="Chirak E."/>
            <person name="Safronova V."/>
            <person name="Willems A."/>
        </authorList>
    </citation>
    <scope>NUCLEOTIDE SEQUENCE [LARGE SCALE GENOMIC DNA]</scope>
    <source>
        <strain evidence="2">CCBAU 03422</strain>
    </source>
</reference>
<dbReference type="GO" id="GO:0015716">
    <property type="term" value="P:organic phosphonate transport"/>
    <property type="evidence" value="ECO:0007669"/>
    <property type="project" value="InterPro"/>
</dbReference>
<dbReference type="Pfam" id="PF06754">
    <property type="entry name" value="PhnG"/>
    <property type="match status" value="1"/>
</dbReference>
<evidence type="ECO:0000313" key="2">
    <source>
        <dbReference type="Proteomes" id="UP000241764"/>
    </source>
</evidence>
<dbReference type="GO" id="GO:0016829">
    <property type="term" value="F:lyase activity"/>
    <property type="evidence" value="ECO:0007669"/>
    <property type="project" value="UniProtKB-KW"/>
</dbReference>
<proteinExistence type="predicted"/>
<protein>
    <submittedName>
        <fullName evidence="1">Phosphonate C-P lyase system protein PhnG</fullName>
    </submittedName>
</protein>
<dbReference type="GO" id="GO:0019634">
    <property type="term" value="P:organic phosphonate metabolic process"/>
    <property type="evidence" value="ECO:0007669"/>
    <property type="project" value="InterPro"/>
</dbReference>
<name>A0A2P7B2X3_9HYPH</name>
<dbReference type="InterPro" id="IPR009609">
    <property type="entry name" value="Phosphonate_metab_PhnG"/>
</dbReference>
<dbReference type="RefSeq" id="WP_106666723.1">
    <property type="nucleotide sequence ID" value="NZ_PGGM01000015.1"/>
</dbReference>
<dbReference type="EMBL" id="PGGM01000015">
    <property type="protein sequence ID" value="PSH60814.1"/>
    <property type="molecule type" value="Genomic_DNA"/>
</dbReference>
<evidence type="ECO:0000313" key="1">
    <source>
        <dbReference type="EMBL" id="PSH60814.1"/>
    </source>
</evidence>
<sequence length="160" mass="17376">MNSRTEVHAKPAAIAQRSDWLGVLSRSVPGELKALAADLVSDVAFERLRAPSVGLVMVRGRAGGTGNVFNLGEMTVTRASVQLTDGTVGHGYVQGRDKQQAELTAIVDALLQQPKRHDEIKSKIIEPLRQNAEARRIENSRKAASTKVDFFTMVRGENVA</sequence>
<gene>
    <name evidence="1" type="primary">phnG</name>
    <name evidence="1" type="ORF">CU103_24885</name>
</gene>
<comment type="caution">
    <text evidence="1">The sequence shown here is derived from an EMBL/GenBank/DDBJ whole genome shotgun (WGS) entry which is preliminary data.</text>
</comment>